<organism evidence="1 2">
    <name type="scientific">Olea europaea subsp. europaea</name>
    <dbReference type="NCBI Taxonomy" id="158383"/>
    <lineage>
        <taxon>Eukaryota</taxon>
        <taxon>Viridiplantae</taxon>
        <taxon>Streptophyta</taxon>
        <taxon>Embryophyta</taxon>
        <taxon>Tracheophyta</taxon>
        <taxon>Spermatophyta</taxon>
        <taxon>Magnoliopsida</taxon>
        <taxon>eudicotyledons</taxon>
        <taxon>Gunneridae</taxon>
        <taxon>Pentapetalae</taxon>
        <taxon>asterids</taxon>
        <taxon>lamiids</taxon>
        <taxon>Lamiales</taxon>
        <taxon>Oleaceae</taxon>
        <taxon>Oleeae</taxon>
        <taxon>Olea</taxon>
    </lineage>
</organism>
<dbReference type="Gramene" id="OE9A079671T1">
    <property type="protein sequence ID" value="OE9A079671C1"/>
    <property type="gene ID" value="OE9A079671"/>
</dbReference>
<reference evidence="1 2" key="1">
    <citation type="submission" date="2019-12" db="EMBL/GenBank/DDBJ databases">
        <authorList>
            <person name="Alioto T."/>
            <person name="Alioto T."/>
            <person name="Gomez Garrido J."/>
        </authorList>
    </citation>
    <scope>NUCLEOTIDE SEQUENCE [LARGE SCALE GENOMIC DNA]</scope>
</reference>
<evidence type="ECO:0000313" key="2">
    <source>
        <dbReference type="Proteomes" id="UP000594638"/>
    </source>
</evidence>
<dbReference type="AlphaFoldDB" id="A0A8S0SJY1"/>
<protein>
    <submittedName>
        <fullName evidence="1">Uncharacterized protein</fullName>
    </submittedName>
</protein>
<accession>A0A8S0SJY1</accession>
<comment type="caution">
    <text evidence="1">The sequence shown here is derived from an EMBL/GenBank/DDBJ whole genome shotgun (WGS) entry which is preliminary data.</text>
</comment>
<proteinExistence type="predicted"/>
<sequence length="114" mass="12956">MDKTEFGCWQWMATDQSRGKICDGEMQEGSGNNRNQLDGMIGLDEMRMEDEDSIRCEGGGNCDGEWRRTRSLVWQYGQWWREATAAGGLIADCEGGIVGRWLTARRNAVLEEMK</sequence>
<name>A0A8S0SJY1_OLEEU</name>
<dbReference type="EMBL" id="CACTIH010005440">
    <property type="protein sequence ID" value="CAA2992682.1"/>
    <property type="molecule type" value="Genomic_DNA"/>
</dbReference>
<dbReference type="OrthoDB" id="439808at2759"/>
<keyword evidence="2" id="KW-1185">Reference proteome</keyword>
<evidence type="ECO:0000313" key="1">
    <source>
        <dbReference type="EMBL" id="CAA2992682.1"/>
    </source>
</evidence>
<dbReference type="Proteomes" id="UP000594638">
    <property type="component" value="Unassembled WGS sequence"/>
</dbReference>
<gene>
    <name evidence="1" type="ORF">OLEA9_A079671</name>
</gene>